<dbReference type="AlphaFoldDB" id="A0A915U1P0"/>
<name>A0A915U1P0_9BACT</name>
<evidence type="ECO:0000256" key="1">
    <source>
        <dbReference type="SAM" id="SignalP"/>
    </source>
</evidence>
<feature type="signal peptide" evidence="1">
    <location>
        <begin position="1"/>
        <end position="25"/>
    </location>
</feature>
<organism evidence="2 3">
    <name type="scientific">Desulfolithobacter dissulfuricans</name>
    <dbReference type="NCBI Taxonomy" id="2795293"/>
    <lineage>
        <taxon>Bacteria</taxon>
        <taxon>Pseudomonadati</taxon>
        <taxon>Thermodesulfobacteriota</taxon>
        <taxon>Desulfobulbia</taxon>
        <taxon>Desulfobulbales</taxon>
        <taxon>Desulfobulbaceae</taxon>
        <taxon>Desulfolithobacter</taxon>
    </lineage>
</organism>
<feature type="chain" id="PRO_5037701400" evidence="1">
    <location>
        <begin position="26"/>
        <end position="106"/>
    </location>
</feature>
<proteinExistence type="predicted"/>
<evidence type="ECO:0000313" key="3">
    <source>
        <dbReference type="Proteomes" id="UP001063350"/>
    </source>
</evidence>
<protein>
    <submittedName>
        <fullName evidence="2">Uncharacterized protein</fullName>
    </submittedName>
</protein>
<evidence type="ECO:0000313" key="2">
    <source>
        <dbReference type="EMBL" id="BCO09781.1"/>
    </source>
</evidence>
<dbReference type="RefSeq" id="WP_267926531.1">
    <property type="nucleotide sequence ID" value="NZ_AP024233.1"/>
</dbReference>
<dbReference type="Proteomes" id="UP001063350">
    <property type="component" value="Chromosome"/>
</dbReference>
<sequence>MIKKHLIVLFVVAAAVTLVSQKSFAWTCSAMEIVQVSQNSTWLKNVSGADCGNIANGEQQYFVLKPILSDKLLAILLTATSLDKTVWVHAADDVQGSIIDIISIKK</sequence>
<keyword evidence="3" id="KW-1185">Reference proteome</keyword>
<accession>A0A915U1P0</accession>
<dbReference type="EMBL" id="AP024233">
    <property type="protein sequence ID" value="BCO09781.1"/>
    <property type="molecule type" value="Genomic_DNA"/>
</dbReference>
<keyword evidence="1" id="KW-0732">Signal</keyword>
<gene>
    <name evidence="2" type="ORF">GF1_21570</name>
</gene>
<dbReference type="KEGG" id="ddu:GF1_21570"/>
<reference evidence="2" key="1">
    <citation type="submission" date="2020-12" db="EMBL/GenBank/DDBJ databases">
        <title>Desulfobium dissulfuricans gen. nov., sp. nov., a novel mesophilic, sulfate-reducing bacterium isolated from a deep-sea hydrothermal vent.</title>
        <authorList>
            <person name="Hashimoto Y."/>
            <person name="Tame A."/>
            <person name="Sawayama S."/>
            <person name="Miyazaki J."/>
            <person name="Takai K."/>
            <person name="Nakagawa S."/>
        </authorList>
    </citation>
    <scope>NUCLEOTIDE SEQUENCE</scope>
    <source>
        <strain evidence="2">GF1</strain>
    </source>
</reference>